<dbReference type="InterPro" id="IPR045535">
    <property type="entry name" value="ThsA_Macro"/>
</dbReference>
<accession>A0A5R8Q6P7</accession>
<organism evidence="3 4">
    <name type="scientific">Culicoidibacter larvae</name>
    <dbReference type="NCBI Taxonomy" id="2579976"/>
    <lineage>
        <taxon>Bacteria</taxon>
        <taxon>Bacillati</taxon>
        <taxon>Bacillota</taxon>
        <taxon>Culicoidibacteria</taxon>
        <taxon>Culicoidibacterales</taxon>
        <taxon>Culicoidibacteraceae</taxon>
        <taxon>Culicoidibacter</taxon>
    </lineage>
</organism>
<dbReference type="Proteomes" id="UP000306912">
    <property type="component" value="Unassembled WGS sequence"/>
</dbReference>
<keyword evidence="1" id="KW-1133">Transmembrane helix</keyword>
<evidence type="ECO:0000256" key="1">
    <source>
        <dbReference type="SAM" id="Phobius"/>
    </source>
</evidence>
<gene>
    <name evidence="3" type="ORF">FEZ08_11690</name>
</gene>
<keyword evidence="1" id="KW-0472">Membrane</keyword>
<dbReference type="OrthoDB" id="2606558at2"/>
<keyword evidence="1" id="KW-0812">Transmembrane</keyword>
<feature type="transmembrane region" description="Helical" evidence="1">
    <location>
        <begin position="40"/>
        <end position="61"/>
    </location>
</feature>
<feature type="transmembrane region" description="Helical" evidence="1">
    <location>
        <begin position="14"/>
        <end position="34"/>
    </location>
</feature>
<keyword evidence="4" id="KW-1185">Reference proteome</keyword>
<evidence type="ECO:0000313" key="3">
    <source>
        <dbReference type="EMBL" id="TLG71089.1"/>
    </source>
</evidence>
<dbReference type="EMBL" id="VBWP01000017">
    <property type="protein sequence ID" value="TLG71089.1"/>
    <property type="molecule type" value="Genomic_DNA"/>
</dbReference>
<sequence>MKVQFLDKNLLKQFARYCGVITTIISFLIIFYDIPPNSKILVFGTIIILLLLIYIVLWITANIRRSIILKIGSTTVEIKPGDIFQVKDLKAIAFNEFFDTQVDDKVIASASLNGQVLINHISDIPKLDEQILNDEKLIKNIVEKDINRFPGKSIRYKLGSCILVQNEFIFTAFSRFNSDFQAEITIQEYVNFLLTFWNEVNRLYAQRSVTVPIFGAGITRFKNGFEEISIEELLKIMVWTFKISKIKFAYPAKLTILVHEDLIDRINLYEIKESEQNDL</sequence>
<protein>
    <recommendedName>
        <fullName evidence="2">Thoeris protein ThsA Macro domain-containing protein</fullName>
    </recommendedName>
</protein>
<reference evidence="3 4" key="1">
    <citation type="submission" date="2019-05" db="EMBL/GenBank/DDBJ databases">
        <title>Culicoidintestinum kansasii gen. nov., sp. nov. from the gastrointestinal tract of the biting midge, Culicoides sonorensis.</title>
        <authorList>
            <person name="Neupane S."/>
            <person name="Ghosh A."/>
            <person name="Gunther S."/>
            <person name="Martin K."/>
            <person name="Zurek L."/>
        </authorList>
    </citation>
    <scope>NUCLEOTIDE SEQUENCE [LARGE SCALE GENOMIC DNA]</scope>
    <source>
        <strain evidence="3 4">CS-1</strain>
    </source>
</reference>
<proteinExistence type="predicted"/>
<dbReference type="RefSeq" id="WP_138192663.1">
    <property type="nucleotide sequence ID" value="NZ_VBWP01000017.1"/>
</dbReference>
<feature type="domain" description="Thoeris protein ThsA Macro" evidence="2">
    <location>
        <begin position="76"/>
        <end position="259"/>
    </location>
</feature>
<dbReference type="AlphaFoldDB" id="A0A5R8Q6P7"/>
<dbReference type="InParanoid" id="A0A5R8Q6P7"/>
<dbReference type="Pfam" id="PF20016">
    <property type="entry name" value="ThsA_Macro"/>
    <property type="match status" value="1"/>
</dbReference>
<comment type="caution">
    <text evidence="3">The sequence shown here is derived from an EMBL/GenBank/DDBJ whole genome shotgun (WGS) entry which is preliminary data.</text>
</comment>
<evidence type="ECO:0000313" key="4">
    <source>
        <dbReference type="Proteomes" id="UP000306912"/>
    </source>
</evidence>
<name>A0A5R8Q6P7_9FIRM</name>
<evidence type="ECO:0000259" key="2">
    <source>
        <dbReference type="Pfam" id="PF20016"/>
    </source>
</evidence>